<dbReference type="PANTHER" id="PTHR43466">
    <property type="entry name" value="2-OXO-4-HYDROXY-4-CARBOXY-5-UREIDOIMIDAZOLINE DECARBOXYLASE-RELATED"/>
    <property type="match status" value="1"/>
</dbReference>
<dbReference type="NCBIfam" id="TIGR03164">
    <property type="entry name" value="UHCUDC"/>
    <property type="match status" value="1"/>
</dbReference>
<dbReference type="STRING" id="1076596.A0U91_12490"/>
<dbReference type="GO" id="GO:0000255">
    <property type="term" value="P:allantoin metabolic process"/>
    <property type="evidence" value="ECO:0007669"/>
    <property type="project" value="InterPro"/>
</dbReference>
<evidence type="ECO:0000256" key="3">
    <source>
        <dbReference type="ARBA" id="ARBA00012257"/>
    </source>
</evidence>
<evidence type="ECO:0000256" key="1">
    <source>
        <dbReference type="ARBA" id="ARBA00001163"/>
    </source>
</evidence>
<name>A0A1U9LGF6_9PROT</name>
<evidence type="ECO:0000256" key="6">
    <source>
        <dbReference type="ARBA" id="ARBA00023239"/>
    </source>
</evidence>
<sequence>MDACRMSGNEQARPAGTGLKRRDICMDESVTRAINAMKRSEFIATFGSVFREAPWAAEEAYECRPFADISALKSTLMAMVRGAPQEARLRVLRAYPGLETLLAVASPRERIISGTTAPAGLDQLSPEEFAQFRSLNKSYNERFDMPFLLYAEGNTAAGVMKLLEQRLRHEPEVEEAIAFREVGRFADPAFEAIFQKLATRNGD</sequence>
<dbReference type="InterPro" id="IPR018020">
    <property type="entry name" value="OHCU_decarboxylase"/>
</dbReference>
<proteinExistence type="predicted"/>
<dbReference type="GO" id="GO:0019628">
    <property type="term" value="P:urate catabolic process"/>
    <property type="evidence" value="ECO:0007669"/>
    <property type="project" value="UniProtKB-UniPathway"/>
</dbReference>
<organism evidence="8 9">
    <name type="scientific">Acetobacter persici</name>
    <dbReference type="NCBI Taxonomy" id="1076596"/>
    <lineage>
        <taxon>Bacteria</taxon>
        <taxon>Pseudomonadati</taxon>
        <taxon>Pseudomonadota</taxon>
        <taxon>Alphaproteobacteria</taxon>
        <taxon>Acetobacterales</taxon>
        <taxon>Acetobacteraceae</taxon>
        <taxon>Acetobacter</taxon>
    </lineage>
</organism>
<evidence type="ECO:0000256" key="2">
    <source>
        <dbReference type="ARBA" id="ARBA00004754"/>
    </source>
</evidence>
<evidence type="ECO:0000256" key="4">
    <source>
        <dbReference type="ARBA" id="ARBA00022631"/>
    </source>
</evidence>
<dbReference type="EC" id="4.1.1.97" evidence="3"/>
<gene>
    <name evidence="8" type="ORF">A0U91_12490</name>
</gene>
<reference evidence="8 9" key="1">
    <citation type="submission" date="2016-03" db="EMBL/GenBank/DDBJ databases">
        <title>Acetic acid bacteria sequencing.</title>
        <authorList>
            <person name="Brandt J."/>
            <person name="Jakob F."/>
            <person name="Vogel R.F."/>
        </authorList>
    </citation>
    <scope>NUCLEOTIDE SEQUENCE [LARGE SCALE GENOMIC DNA]</scope>
    <source>
        <strain evidence="8 9">TMW2.1084</strain>
    </source>
</reference>
<keyword evidence="6" id="KW-0456">Lyase</keyword>
<dbReference type="EMBL" id="CP014687">
    <property type="protein sequence ID" value="AQT05534.1"/>
    <property type="molecule type" value="Genomic_DNA"/>
</dbReference>
<dbReference type="InterPro" id="IPR017580">
    <property type="entry name" value="OHCU_decarboxylase-1"/>
</dbReference>
<evidence type="ECO:0000256" key="5">
    <source>
        <dbReference type="ARBA" id="ARBA00022793"/>
    </source>
</evidence>
<comment type="catalytic activity">
    <reaction evidence="1">
        <text>5-hydroxy-2-oxo-4-ureido-2,5-dihydro-1H-imidazole-5-carboxylate + H(+) = (S)-allantoin + CO2</text>
        <dbReference type="Rhea" id="RHEA:26301"/>
        <dbReference type="ChEBI" id="CHEBI:15378"/>
        <dbReference type="ChEBI" id="CHEBI:15678"/>
        <dbReference type="ChEBI" id="CHEBI:16526"/>
        <dbReference type="ChEBI" id="CHEBI:58639"/>
        <dbReference type="EC" id="4.1.1.97"/>
    </reaction>
</comment>
<dbReference type="PANTHER" id="PTHR43466:SF1">
    <property type="entry name" value="2-OXO-4-HYDROXY-4-CARBOXY-5-UREIDOIMIDAZOLINE DECARBOXYLASE-RELATED"/>
    <property type="match status" value="1"/>
</dbReference>
<dbReference type="UniPathway" id="UPA00394">
    <property type="reaction ID" value="UER00652"/>
</dbReference>
<dbReference type="KEGG" id="aper:A0U91_12490"/>
<dbReference type="InterPro" id="IPR036778">
    <property type="entry name" value="OHCU_decarboxylase_sf"/>
</dbReference>
<evidence type="ECO:0000313" key="9">
    <source>
        <dbReference type="Proteomes" id="UP000189055"/>
    </source>
</evidence>
<dbReference type="GO" id="GO:0006144">
    <property type="term" value="P:purine nucleobase metabolic process"/>
    <property type="evidence" value="ECO:0007669"/>
    <property type="project" value="UniProtKB-KW"/>
</dbReference>
<accession>A0A1U9LGF6</accession>
<dbReference type="SUPFAM" id="SSF158694">
    <property type="entry name" value="UraD-Like"/>
    <property type="match status" value="1"/>
</dbReference>
<dbReference type="Pfam" id="PF09349">
    <property type="entry name" value="OHCU_decarbox"/>
    <property type="match status" value="1"/>
</dbReference>
<evidence type="ECO:0000259" key="7">
    <source>
        <dbReference type="Pfam" id="PF09349"/>
    </source>
</evidence>
<comment type="pathway">
    <text evidence="2">Purine metabolism; urate degradation; (S)-allantoin from urate: step 3/3.</text>
</comment>
<dbReference type="Proteomes" id="UP000189055">
    <property type="component" value="Chromosome"/>
</dbReference>
<dbReference type="Gene3D" id="1.10.3330.10">
    <property type="entry name" value="Oxo-4-hydroxy-4-carboxy-5-ureidoimidazoline decarboxylase"/>
    <property type="match status" value="1"/>
</dbReference>
<feature type="domain" description="Oxo-4-hydroxy-4-carboxy-5-ureidoimidazoline decarboxylase" evidence="7">
    <location>
        <begin position="35"/>
        <end position="184"/>
    </location>
</feature>
<keyword evidence="5" id="KW-0210">Decarboxylase</keyword>
<dbReference type="GO" id="GO:0051997">
    <property type="term" value="F:2-oxo-4-hydroxy-4-carboxy-5-ureidoimidazoline decarboxylase activity"/>
    <property type="evidence" value="ECO:0007669"/>
    <property type="project" value="UniProtKB-EC"/>
</dbReference>
<protein>
    <recommendedName>
        <fullName evidence="3">2-oxo-4-hydroxy-4-carboxy-5-ureidoimidazoline decarboxylase</fullName>
        <ecNumber evidence="3">4.1.1.97</ecNumber>
    </recommendedName>
</protein>
<evidence type="ECO:0000313" key="8">
    <source>
        <dbReference type="EMBL" id="AQT05534.1"/>
    </source>
</evidence>
<keyword evidence="4" id="KW-0659">Purine metabolism</keyword>
<dbReference type="AlphaFoldDB" id="A0A1U9LGF6"/>